<dbReference type="Proteomes" id="UP000050535">
    <property type="component" value="Unassembled WGS sequence"/>
</dbReference>
<dbReference type="Pfam" id="PF04967">
    <property type="entry name" value="HTH_10"/>
    <property type="match status" value="1"/>
</dbReference>
<dbReference type="EMBL" id="LGUC01000001">
    <property type="protein sequence ID" value="KPN31492.1"/>
    <property type="molecule type" value="Genomic_DNA"/>
</dbReference>
<evidence type="ECO:0000313" key="4">
    <source>
        <dbReference type="EMBL" id="KPN31492.1"/>
    </source>
</evidence>
<proteinExistence type="predicted"/>
<feature type="domain" description="HTH bat-type" evidence="3">
    <location>
        <begin position="98"/>
        <end position="121"/>
    </location>
</feature>
<keyword evidence="1" id="KW-0805">Transcription regulation</keyword>
<gene>
    <name evidence="4" type="ORF">SY89_02239</name>
</gene>
<keyword evidence="2" id="KW-0804">Transcription</keyword>
<evidence type="ECO:0000259" key="3">
    <source>
        <dbReference type="Pfam" id="PF04967"/>
    </source>
</evidence>
<name>A0A0P7HWQ4_9EURY</name>
<keyword evidence="5" id="KW-1185">Reference proteome</keyword>
<reference evidence="5" key="1">
    <citation type="submission" date="2013-11" db="EMBL/GenBank/DDBJ databases">
        <authorList>
            <person name="Hoang H.T."/>
            <person name="Killian M.L."/>
            <person name="Madson D.M."/>
            <person name="Arruda P.H.E."/>
            <person name="Sun D."/>
            <person name="Schwartz K.J."/>
            <person name="Yoon K."/>
        </authorList>
    </citation>
    <scope>NUCLEOTIDE SEQUENCE [LARGE SCALE GENOMIC DNA]</scope>
    <source>
        <strain evidence="5">CDK2</strain>
    </source>
</reference>
<protein>
    <submittedName>
        <fullName evidence="4">HTH DNA binding domain protein</fullName>
    </submittedName>
</protein>
<evidence type="ECO:0000313" key="5">
    <source>
        <dbReference type="Proteomes" id="UP000050535"/>
    </source>
</evidence>
<evidence type="ECO:0000256" key="2">
    <source>
        <dbReference type="ARBA" id="ARBA00023163"/>
    </source>
</evidence>
<accession>A0A0P7HWQ4</accession>
<sequence>MIADVRTHGSVDDLEVLQRGDDECLVQFRTHLPLLLLAARDSGLPLEMPFEIRDGDATWTLTASQDAISELGDQLSALGIAFTVDYLQQEVGGSEDLLTDRQRAIVRAAIDRGYYDTPASAR</sequence>
<evidence type="ECO:0000256" key="1">
    <source>
        <dbReference type="ARBA" id="ARBA00023015"/>
    </source>
</evidence>
<comment type="caution">
    <text evidence="4">The sequence shown here is derived from an EMBL/GenBank/DDBJ whole genome shotgun (WGS) entry which is preliminary data.</text>
</comment>
<dbReference type="STRING" id="699431.SY89_02239"/>
<organism evidence="4 5">
    <name type="scientific">Halolamina pelagica</name>
    <dbReference type="NCBI Taxonomy" id="699431"/>
    <lineage>
        <taxon>Archaea</taxon>
        <taxon>Methanobacteriati</taxon>
        <taxon>Methanobacteriota</taxon>
        <taxon>Stenosarchaea group</taxon>
        <taxon>Halobacteria</taxon>
        <taxon>Halobacteriales</taxon>
        <taxon>Haloferacaceae</taxon>
    </lineage>
</organism>
<dbReference type="InterPro" id="IPR007050">
    <property type="entry name" value="HTH_bacterioopsin"/>
</dbReference>
<dbReference type="AlphaFoldDB" id="A0A0P7HWQ4"/>